<dbReference type="Proteomes" id="UP000266673">
    <property type="component" value="Unassembled WGS sequence"/>
</dbReference>
<organism evidence="1 2">
    <name type="scientific">Gigaspora rosea</name>
    <dbReference type="NCBI Taxonomy" id="44941"/>
    <lineage>
        <taxon>Eukaryota</taxon>
        <taxon>Fungi</taxon>
        <taxon>Fungi incertae sedis</taxon>
        <taxon>Mucoromycota</taxon>
        <taxon>Glomeromycotina</taxon>
        <taxon>Glomeromycetes</taxon>
        <taxon>Diversisporales</taxon>
        <taxon>Gigasporaceae</taxon>
        <taxon>Gigaspora</taxon>
    </lineage>
</organism>
<proteinExistence type="predicted"/>
<accession>A0A397VNW3</accession>
<protein>
    <submittedName>
        <fullName evidence="1">Uncharacterized protein</fullName>
    </submittedName>
</protein>
<name>A0A397VNW3_9GLOM</name>
<evidence type="ECO:0000313" key="2">
    <source>
        <dbReference type="Proteomes" id="UP000266673"/>
    </source>
</evidence>
<sequence>MNYFMLNECRQCGWHPFRCHKFSLFLVALLRQYKFFYALQFLKKNSNKLTFIN</sequence>
<gene>
    <name evidence="1" type="ORF">C2G38_2075071</name>
</gene>
<reference evidence="1 2" key="1">
    <citation type="submission" date="2018-06" db="EMBL/GenBank/DDBJ databases">
        <title>Comparative genomics reveals the genomic features of Rhizophagus irregularis, R. cerebriforme, R. diaphanum and Gigaspora rosea, and their symbiotic lifestyle signature.</title>
        <authorList>
            <person name="Morin E."/>
            <person name="San Clemente H."/>
            <person name="Chen E.C.H."/>
            <person name="De La Providencia I."/>
            <person name="Hainaut M."/>
            <person name="Kuo A."/>
            <person name="Kohler A."/>
            <person name="Murat C."/>
            <person name="Tang N."/>
            <person name="Roy S."/>
            <person name="Loubradou J."/>
            <person name="Henrissat B."/>
            <person name="Grigoriev I.V."/>
            <person name="Corradi N."/>
            <person name="Roux C."/>
            <person name="Martin F.M."/>
        </authorList>
    </citation>
    <scope>NUCLEOTIDE SEQUENCE [LARGE SCALE GENOMIC DNA]</scope>
    <source>
        <strain evidence="1 2">DAOM 194757</strain>
    </source>
</reference>
<comment type="caution">
    <text evidence="1">The sequence shown here is derived from an EMBL/GenBank/DDBJ whole genome shotgun (WGS) entry which is preliminary data.</text>
</comment>
<dbReference type="AlphaFoldDB" id="A0A397VNW3"/>
<evidence type="ECO:0000313" key="1">
    <source>
        <dbReference type="EMBL" id="RIB22659.1"/>
    </source>
</evidence>
<keyword evidence="2" id="KW-1185">Reference proteome</keyword>
<dbReference type="EMBL" id="QKWP01000299">
    <property type="protein sequence ID" value="RIB22659.1"/>
    <property type="molecule type" value="Genomic_DNA"/>
</dbReference>